<sequence length="184" mass="21182">MRAIESSRVIDEAPRIAKLSQLSLLDEWRSTGHLNFRKKLRVEPHIFDGLVQLVHDHHIFMNNSNNPQLSVHIQLAIFLYRAGHYGNSAAPGEVAQWAGVSLGTVVNCTRRVTVAILSLHDDAIHLPSEEEKERAKAWIESETCPEWWDRWMLADGTKFLLFQRPGLHGDAWFDKIRTILLMRR</sequence>
<accession>A0AAD7E6R1</accession>
<comment type="caution">
    <text evidence="1">The sequence shown here is derived from an EMBL/GenBank/DDBJ whole genome shotgun (WGS) entry which is preliminary data.</text>
</comment>
<protein>
    <submittedName>
        <fullName evidence="1">Uncharacterized protein</fullName>
    </submittedName>
</protein>
<dbReference type="AlphaFoldDB" id="A0AAD7E6R1"/>
<evidence type="ECO:0000313" key="1">
    <source>
        <dbReference type="EMBL" id="KAJ7230422.1"/>
    </source>
</evidence>
<dbReference type="EMBL" id="JARJCW010000001">
    <property type="protein sequence ID" value="KAJ7230422.1"/>
    <property type="molecule type" value="Genomic_DNA"/>
</dbReference>
<proteinExistence type="predicted"/>
<reference evidence="1" key="1">
    <citation type="submission" date="2023-03" db="EMBL/GenBank/DDBJ databases">
        <title>Massive genome expansion in bonnet fungi (Mycena s.s.) driven by repeated elements and novel gene families across ecological guilds.</title>
        <authorList>
            <consortium name="Lawrence Berkeley National Laboratory"/>
            <person name="Harder C.B."/>
            <person name="Miyauchi S."/>
            <person name="Viragh M."/>
            <person name="Kuo A."/>
            <person name="Thoen E."/>
            <person name="Andreopoulos B."/>
            <person name="Lu D."/>
            <person name="Skrede I."/>
            <person name="Drula E."/>
            <person name="Henrissat B."/>
            <person name="Morin E."/>
            <person name="Kohler A."/>
            <person name="Barry K."/>
            <person name="LaButti K."/>
            <person name="Morin E."/>
            <person name="Salamov A."/>
            <person name="Lipzen A."/>
            <person name="Mereny Z."/>
            <person name="Hegedus B."/>
            <person name="Baldrian P."/>
            <person name="Stursova M."/>
            <person name="Weitz H."/>
            <person name="Taylor A."/>
            <person name="Grigoriev I.V."/>
            <person name="Nagy L.G."/>
            <person name="Martin F."/>
            <person name="Kauserud H."/>
        </authorList>
    </citation>
    <scope>NUCLEOTIDE SEQUENCE</scope>
    <source>
        <strain evidence="1">9144</strain>
    </source>
</reference>
<keyword evidence="2" id="KW-1185">Reference proteome</keyword>
<name>A0AAD7E6R1_9AGAR</name>
<evidence type="ECO:0000313" key="2">
    <source>
        <dbReference type="Proteomes" id="UP001219525"/>
    </source>
</evidence>
<organism evidence="1 2">
    <name type="scientific">Mycena pura</name>
    <dbReference type="NCBI Taxonomy" id="153505"/>
    <lineage>
        <taxon>Eukaryota</taxon>
        <taxon>Fungi</taxon>
        <taxon>Dikarya</taxon>
        <taxon>Basidiomycota</taxon>
        <taxon>Agaricomycotina</taxon>
        <taxon>Agaricomycetes</taxon>
        <taxon>Agaricomycetidae</taxon>
        <taxon>Agaricales</taxon>
        <taxon>Marasmiineae</taxon>
        <taxon>Mycenaceae</taxon>
        <taxon>Mycena</taxon>
    </lineage>
</organism>
<gene>
    <name evidence="1" type="ORF">GGX14DRAFT_344159</name>
</gene>
<dbReference type="Proteomes" id="UP001219525">
    <property type="component" value="Unassembled WGS sequence"/>
</dbReference>